<dbReference type="GO" id="GO:0009626">
    <property type="term" value="P:plant-type hypersensitive response"/>
    <property type="evidence" value="ECO:0007669"/>
    <property type="project" value="UniProtKB-ARBA"/>
</dbReference>
<dbReference type="Pfam" id="PF23559">
    <property type="entry name" value="WHD_DRP"/>
    <property type="match status" value="1"/>
</dbReference>
<sequence>MAELVVTMAIRPLVSMVRDKVSSYLLDQYNVMEGMEEQHKTLKRKLPAILDVITDAEEQATAHREGAKAWLQELKTVAYEANEVFDEFKYEALRREARKKGHYRELGFDVIKLFPTHNRVAFRYKMGRKLCLILQAVEVLIAEMQVFGFKYQPQLPVSKEWRQTDYVIIDPQDIASKSRHQEKRKIVDILLSQASSSELAIVPIVGMGGLGKTTLAQLIYNEPEVQKHFQLLLWVCVSDTFDVNSLAKSIVEASPKKNDGIDKPPLHRLQKLVSGQRYLLVLDDIWNNKELRQWEKLKVCLHGGMGSAVLTTTRDKRVAEIMGADRAAYNLNALEDRFIKKIIEARAFTPDKQKNVELVEIVDEIVKRCRGSPLAATALGSVLRTKTSVEEWKAISSRSSICTDETGILQIIKLSYNDLPAHMKQCFAFCAVFPKDYKINVVKLIQLWIANGFIPEHKEDSLETIGKHIFDELVSRSFFMDLEESKDYDRYYSITTCKIHDLMHDIAMSVMEKECVFATMETSKIEWLPDTARHFLLSCEEAELILNDSMKERSPAIQTLLCDSNVSKPLQHLSKYNTLHALKLCLRTESFILKPKYLHHLRYLDLSRSSIEALPEDISILYNLQVLDLSNCCYLERLPSQMKYMTLLRHLYTHGCLKLKSMPPELGKLTKLQTLTCFVAAVTGPDCSDVAELQHLNLGGQLELYQVENVEKAEAKVANLGNKKDLSELTLRWTSICDSEVLDNFRPHDMLQVLKIYSYGGKCMGMLQNMVEIHLVRCERLKFLFRCSISFTFSKLKVLMLEHLLDFEKWWEKNERQEEQTIFPVLEKLFISNCGKLVEFPQAPLLQAPCGEGGYTFVHSAFPALKMLEMKKLEIFQRWVALEETKGKQILFPLLEELSIEECPKLTTLPEAPLLQGPCGEDGYRLVRSAFPALKVLKMEDLESFQRWDALEETQGEQILFPWLEELSIEKCPKLTALPEAPLLQVPCGEGGYTLVPSAFPVLRELKMKRMESCERWDAPTEGEHILFPQLEKLSIKQCPKIINLPKAPKLSVLEIEDGKQEICHCVDRYLSSLNNLILKLEYKEITSEIDCTSIVPVESKENWNQKSPLTVMQLRCCNSFFGAGAPEPSDYFVHLEQLEIDRCDVLVHWPVKVFHSLISLRRLVIRNCKNLTGYTQAPLEPSTTERSQCLPGLESLKLEDCASLVEMFNAPASLKLMHISSCPKLESIFGKQHGMSEFIEEGSSCGEATVHAAVSELPSSPMNHFCPCLEDLFLSRCGSLPAVLNLPQSLKTLDMSCCSSIQVLTCQPGRLQKPEATTSISRRPIMPKPPAASATTAREHLLPPHLESLVLWNCAGMLGGILRLPAPLKRLDIVGNSGLTSLEYLSGGHPPSLRALDLRSCSDLAFLPNEPQVYMSLFFLEITGCPSIKKLPRCLHQQLGSIKYKRLDAQYVVTEFKPLKLRTWKEIPRLVRERRQASRS</sequence>
<reference evidence="13" key="1">
    <citation type="journal article" date="2012" name="Nature">
        <title>A physical, genetic and functional sequence assembly of the barley genome.</title>
        <authorList>
            <consortium name="The International Barley Genome Sequencing Consortium"/>
            <person name="Mayer K.F."/>
            <person name="Waugh R."/>
            <person name="Brown J.W."/>
            <person name="Schulman A."/>
            <person name="Langridge P."/>
            <person name="Platzer M."/>
            <person name="Fincher G.B."/>
            <person name="Muehlbauer G.J."/>
            <person name="Sato K."/>
            <person name="Close T.J."/>
            <person name="Wise R.P."/>
            <person name="Stein N."/>
        </authorList>
    </citation>
    <scope>NUCLEOTIDE SEQUENCE [LARGE SCALE GENOMIC DNA]</scope>
    <source>
        <strain evidence="13">cv. Morex</strain>
    </source>
</reference>
<evidence type="ECO:0000256" key="5">
    <source>
        <dbReference type="ARBA" id="ARBA00022821"/>
    </source>
</evidence>
<reference evidence="12" key="2">
    <citation type="submission" date="2020-10" db="EMBL/GenBank/DDBJ databases">
        <authorList>
            <person name="Scholz U."/>
            <person name="Mascher M."/>
            <person name="Fiebig A."/>
        </authorList>
    </citation>
    <scope>NUCLEOTIDE SEQUENCE [LARGE SCALE GENOMIC DNA]</scope>
    <source>
        <strain evidence="12">cv. Morex</strain>
    </source>
</reference>
<dbReference type="Gene3D" id="3.80.10.10">
    <property type="entry name" value="Ribonuclease Inhibitor"/>
    <property type="match status" value="4"/>
</dbReference>
<evidence type="ECO:0000256" key="3">
    <source>
        <dbReference type="ARBA" id="ARBA00022737"/>
    </source>
</evidence>
<evidence type="ECO:0000256" key="4">
    <source>
        <dbReference type="ARBA" id="ARBA00022741"/>
    </source>
</evidence>
<evidence type="ECO:0000256" key="6">
    <source>
        <dbReference type="ARBA" id="ARBA00022840"/>
    </source>
</evidence>
<dbReference type="InterPro" id="IPR042197">
    <property type="entry name" value="Apaf_helical"/>
</dbReference>
<dbReference type="SUPFAM" id="SSF52047">
    <property type="entry name" value="RNI-like"/>
    <property type="match status" value="1"/>
</dbReference>
<dbReference type="GO" id="GO:0005524">
    <property type="term" value="F:ATP binding"/>
    <property type="evidence" value="ECO:0007669"/>
    <property type="project" value="UniProtKB-KW"/>
</dbReference>
<dbReference type="Gene3D" id="1.20.5.4130">
    <property type="match status" value="1"/>
</dbReference>
<protein>
    <submittedName>
        <fullName evidence="12">Uncharacterized protein</fullName>
    </submittedName>
</protein>
<evidence type="ECO:0000259" key="11">
    <source>
        <dbReference type="Pfam" id="PF25019"/>
    </source>
</evidence>
<dbReference type="InterPro" id="IPR036388">
    <property type="entry name" value="WH-like_DNA-bd_sf"/>
</dbReference>
<dbReference type="SUPFAM" id="SSF52058">
    <property type="entry name" value="L domain-like"/>
    <property type="match status" value="1"/>
</dbReference>
<comment type="similarity">
    <text evidence="1">Belongs to the disease resistance NB-LRR family.</text>
</comment>
<dbReference type="InterPro" id="IPR056789">
    <property type="entry name" value="LRR_R13L1-DRL21"/>
</dbReference>
<evidence type="ECO:0000256" key="2">
    <source>
        <dbReference type="ARBA" id="ARBA00022614"/>
    </source>
</evidence>
<dbReference type="Gramene" id="HORVU.MOREX.r3.1HG0001030.1">
    <property type="protein sequence ID" value="HORVU.MOREX.r3.1HG0001030.1"/>
    <property type="gene ID" value="HORVU.MOREX.r3.1HG0001030"/>
</dbReference>
<dbReference type="PANTHER" id="PTHR36766">
    <property type="entry name" value="PLANT BROAD-SPECTRUM MILDEW RESISTANCE PROTEIN RPW8"/>
    <property type="match status" value="1"/>
</dbReference>
<dbReference type="InterPro" id="IPR032675">
    <property type="entry name" value="LRR_dom_sf"/>
</dbReference>
<name>A0A287EF53_HORVV</name>
<evidence type="ECO:0000259" key="9">
    <source>
        <dbReference type="Pfam" id="PF23247"/>
    </source>
</evidence>
<accession>A0A287EF53</accession>
<evidence type="ECO:0000259" key="10">
    <source>
        <dbReference type="Pfam" id="PF23559"/>
    </source>
</evidence>
<dbReference type="SMR" id="A0A287EF53"/>
<dbReference type="PRINTS" id="PR00364">
    <property type="entry name" value="DISEASERSIST"/>
</dbReference>
<dbReference type="PaxDb" id="4513-MLOC_66596.1"/>
<feature type="domain" description="NB-ARC" evidence="7">
    <location>
        <begin position="181"/>
        <end position="339"/>
    </location>
</feature>
<dbReference type="Pfam" id="PF25019">
    <property type="entry name" value="LRR_R13L1-DRL21"/>
    <property type="match status" value="1"/>
</dbReference>
<dbReference type="GO" id="GO:0042742">
    <property type="term" value="P:defense response to bacterium"/>
    <property type="evidence" value="ECO:0007669"/>
    <property type="project" value="UniProtKB-ARBA"/>
</dbReference>
<dbReference type="Pfam" id="PF23247">
    <property type="entry name" value="LRR_RPS2"/>
    <property type="match status" value="1"/>
</dbReference>
<feature type="domain" description="Disease resistance protein At4g27190-like leucine-rich repeats" evidence="9">
    <location>
        <begin position="1128"/>
        <end position="1230"/>
    </location>
</feature>
<dbReference type="Gene3D" id="3.40.50.300">
    <property type="entry name" value="P-loop containing nucleotide triphosphate hydrolases"/>
    <property type="match status" value="1"/>
</dbReference>
<keyword evidence="5" id="KW-0611">Plant defense</keyword>
<feature type="domain" description="Disease resistance protein winged helix" evidence="10">
    <location>
        <begin position="432"/>
        <end position="507"/>
    </location>
</feature>
<dbReference type="GO" id="GO:0002758">
    <property type="term" value="P:innate immune response-activating signaling pathway"/>
    <property type="evidence" value="ECO:0007669"/>
    <property type="project" value="UniProtKB-ARBA"/>
</dbReference>
<evidence type="ECO:0000313" key="12">
    <source>
        <dbReference type="EnsemblPlants" id="HORVU.MOREX.r3.1HG0001030.1"/>
    </source>
</evidence>
<keyword evidence="3" id="KW-0677">Repeat</keyword>
<dbReference type="ExpressionAtlas" id="A0A287EF53">
    <property type="expression patterns" value="differential"/>
</dbReference>
<dbReference type="InterPro" id="IPR057135">
    <property type="entry name" value="At4g27190-like_LRR"/>
</dbReference>
<keyword evidence="13" id="KW-1185">Reference proteome</keyword>
<dbReference type="InterPro" id="IPR027417">
    <property type="entry name" value="P-loop_NTPase"/>
</dbReference>
<feature type="domain" description="R13L1/DRL21-like LRR repeat region" evidence="11">
    <location>
        <begin position="691"/>
        <end position="803"/>
    </location>
</feature>
<keyword evidence="4" id="KW-0547">Nucleotide-binding</keyword>
<evidence type="ECO:0000256" key="1">
    <source>
        <dbReference type="ARBA" id="ARBA00008894"/>
    </source>
</evidence>
<dbReference type="Pfam" id="PF18052">
    <property type="entry name" value="Rx_N"/>
    <property type="match status" value="1"/>
</dbReference>
<keyword evidence="6" id="KW-0067">ATP-binding</keyword>
<dbReference type="Pfam" id="PF00931">
    <property type="entry name" value="NB-ARC"/>
    <property type="match status" value="1"/>
</dbReference>
<keyword evidence="2" id="KW-0433">Leucine-rich repeat</keyword>
<dbReference type="InterPro" id="IPR041118">
    <property type="entry name" value="Rx_N"/>
</dbReference>
<dbReference type="FunFam" id="1.10.10.10:FF:000322">
    <property type="entry name" value="Probable disease resistance protein At1g63360"/>
    <property type="match status" value="1"/>
</dbReference>
<dbReference type="InterPro" id="IPR058922">
    <property type="entry name" value="WHD_DRP"/>
</dbReference>
<reference evidence="12" key="3">
    <citation type="submission" date="2022-01" db="UniProtKB">
        <authorList>
            <consortium name="EnsemblPlants"/>
        </authorList>
    </citation>
    <scope>IDENTIFICATION</scope>
    <source>
        <strain evidence="12">subsp. vulgare</strain>
    </source>
</reference>
<dbReference type="Proteomes" id="UP000011116">
    <property type="component" value="Chromosome 1H"/>
</dbReference>
<dbReference type="STRING" id="112509.A0A287EF53"/>
<organism evidence="12 13">
    <name type="scientific">Hordeum vulgare subsp. vulgare</name>
    <name type="common">Domesticated barley</name>
    <dbReference type="NCBI Taxonomy" id="112509"/>
    <lineage>
        <taxon>Eukaryota</taxon>
        <taxon>Viridiplantae</taxon>
        <taxon>Streptophyta</taxon>
        <taxon>Embryophyta</taxon>
        <taxon>Tracheophyta</taxon>
        <taxon>Spermatophyta</taxon>
        <taxon>Magnoliopsida</taxon>
        <taxon>Liliopsida</taxon>
        <taxon>Poales</taxon>
        <taxon>Poaceae</taxon>
        <taxon>BOP clade</taxon>
        <taxon>Pooideae</taxon>
        <taxon>Triticodae</taxon>
        <taxon>Triticeae</taxon>
        <taxon>Hordeinae</taxon>
        <taxon>Hordeum</taxon>
    </lineage>
</organism>
<evidence type="ECO:0000313" key="13">
    <source>
        <dbReference type="Proteomes" id="UP000011116"/>
    </source>
</evidence>
<evidence type="ECO:0000259" key="7">
    <source>
        <dbReference type="Pfam" id="PF00931"/>
    </source>
</evidence>
<dbReference type="GO" id="GO:0043531">
    <property type="term" value="F:ADP binding"/>
    <property type="evidence" value="ECO:0007669"/>
    <property type="project" value="InterPro"/>
</dbReference>
<dbReference type="InterPro" id="IPR002182">
    <property type="entry name" value="NB-ARC"/>
</dbReference>
<proteinExistence type="inferred from homology"/>
<dbReference type="InParanoid" id="A0A287EF53"/>
<dbReference type="eggNOG" id="KOG4658">
    <property type="taxonomic scope" value="Eukaryota"/>
</dbReference>
<evidence type="ECO:0000259" key="8">
    <source>
        <dbReference type="Pfam" id="PF18052"/>
    </source>
</evidence>
<dbReference type="Gramene" id="HORVU.MOREX.r2.1HG0000290.1">
    <property type="protein sequence ID" value="HORVU.MOREX.r2.1HG0000290.1"/>
    <property type="gene ID" value="HORVU.MOREX.r2.1HG0000290"/>
</dbReference>
<dbReference type="Gene3D" id="1.10.8.430">
    <property type="entry name" value="Helical domain of apoptotic protease-activating factors"/>
    <property type="match status" value="1"/>
</dbReference>
<dbReference type="EnsemblPlants" id="HORVU.MOREX.r3.1HG0001030.1">
    <property type="protein sequence ID" value="HORVU.MOREX.r3.1HG0001030.1"/>
    <property type="gene ID" value="HORVU.MOREX.r3.1HG0001030"/>
</dbReference>
<dbReference type="SUPFAM" id="SSF52540">
    <property type="entry name" value="P-loop containing nucleoside triphosphate hydrolases"/>
    <property type="match status" value="1"/>
</dbReference>
<dbReference type="Gene3D" id="1.10.10.10">
    <property type="entry name" value="Winged helix-like DNA-binding domain superfamily/Winged helix DNA-binding domain"/>
    <property type="match status" value="1"/>
</dbReference>
<feature type="domain" description="Disease resistance N-terminal" evidence="8">
    <location>
        <begin position="14"/>
        <end position="100"/>
    </location>
</feature>
<dbReference type="PANTHER" id="PTHR36766:SF55">
    <property type="entry name" value="OS11G0492900 PROTEIN"/>
    <property type="match status" value="1"/>
</dbReference>